<keyword evidence="3" id="KW-1185">Reference proteome</keyword>
<proteinExistence type="predicted"/>
<dbReference type="Proteomes" id="UP001141806">
    <property type="component" value="Unassembled WGS sequence"/>
</dbReference>
<evidence type="ECO:0000313" key="2">
    <source>
        <dbReference type="EMBL" id="KAJ4963037.1"/>
    </source>
</evidence>
<keyword evidence="1" id="KW-1133">Transmembrane helix</keyword>
<accession>A0A9Q0HAV4</accession>
<organism evidence="2 3">
    <name type="scientific">Protea cynaroides</name>
    <dbReference type="NCBI Taxonomy" id="273540"/>
    <lineage>
        <taxon>Eukaryota</taxon>
        <taxon>Viridiplantae</taxon>
        <taxon>Streptophyta</taxon>
        <taxon>Embryophyta</taxon>
        <taxon>Tracheophyta</taxon>
        <taxon>Spermatophyta</taxon>
        <taxon>Magnoliopsida</taxon>
        <taxon>Proteales</taxon>
        <taxon>Proteaceae</taxon>
        <taxon>Protea</taxon>
    </lineage>
</organism>
<reference evidence="2" key="1">
    <citation type="journal article" date="2023" name="Plant J.">
        <title>The genome of the king protea, Protea cynaroides.</title>
        <authorList>
            <person name="Chang J."/>
            <person name="Duong T.A."/>
            <person name="Schoeman C."/>
            <person name="Ma X."/>
            <person name="Roodt D."/>
            <person name="Barker N."/>
            <person name="Li Z."/>
            <person name="Van de Peer Y."/>
            <person name="Mizrachi E."/>
        </authorList>
    </citation>
    <scope>NUCLEOTIDE SEQUENCE</scope>
    <source>
        <tissue evidence="2">Young leaves</tissue>
    </source>
</reference>
<evidence type="ECO:0000256" key="1">
    <source>
        <dbReference type="SAM" id="Phobius"/>
    </source>
</evidence>
<keyword evidence="1" id="KW-0472">Membrane</keyword>
<feature type="transmembrane region" description="Helical" evidence="1">
    <location>
        <begin position="96"/>
        <end position="116"/>
    </location>
</feature>
<keyword evidence="1" id="KW-0812">Transmembrane</keyword>
<dbReference type="EMBL" id="JAMYWD010000008">
    <property type="protein sequence ID" value="KAJ4963037.1"/>
    <property type="molecule type" value="Genomic_DNA"/>
</dbReference>
<feature type="transmembrane region" description="Helical" evidence="1">
    <location>
        <begin position="52"/>
        <end position="69"/>
    </location>
</feature>
<sequence>MIEAFNGVKPNTKTILTETYFIKWSQYFMGKCNVSPTGDSSISFISRKVSRGILVIIVILPICLSKYPWMPSATCRLFNNSIIPPFLLFLMRMMKFIGSGTNSYFCVLVLCFFWVVEMW</sequence>
<name>A0A9Q0HAV4_9MAGN</name>
<gene>
    <name evidence="2" type="ORF">NE237_022976</name>
</gene>
<protein>
    <submittedName>
        <fullName evidence="2">Uncharacterized protein</fullName>
    </submittedName>
</protein>
<evidence type="ECO:0000313" key="3">
    <source>
        <dbReference type="Proteomes" id="UP001141806"/>
    </source>
</evidence>
<dbReference type="AlphaFoldDB" id="A0A9Q0HAV4"/>
<comment type="caution">
    <text evidence="2">The sequence shown here is derived from an EMBL/GenBank/DDBJ whole genome shotgun (WGS) entry which is preliminary data.</text>
</comment>